<dbReference type="KEGG" id="crz:D1345_14325"/>
<keyword evidence="2" id="KW-1133">Transmembrane helix</keyword>
<feature type="region of interest" description="Disordered" evidence="1">
    <location>
        <begin position="77"/>
        <end position="100"/>
    </location>
</feature>
<proteinExistence type="predicted"/>
<evidence type="ECO:0000256" key="2">
    <source>
        <dbReference type="SAM" id="Phobius"/>
    </source>
</evidence>
<dbReference type="EMBL" id="CP031968">
    <property type="protein sequence ID" value="AXT47294.1"/>
    <property type="molecule type" value="Genomic_DNA"/>
</dbReference>
<keyword evidence="2" id="KW-0472">Membrane</keyword>
<keyword evidence="2" id="KW-0812">Transmembrane</keyword>
<keyword evidence="4" id="KW-1185">Reference proteome</keyword>
<dbReference type="RefSeq" id="WP_081575481.1">
    <property type="nucleotide sequence ID" value="NZ_CP031968.1"/>
</dbReference>
<reference evidence="3 4" key="1">
    <citation type="submission" date="2018-08" db="EMBL/GenBank/DDBJ databases">
        <title>Complete genome sequence of JP2-74.</title>
        <authorList>
            <person name="Wu L."/>
        </authorList>
    </citation>
    <scope>NUCLEOTIDE SEQUENCE [LARGE SCALE GENOMIC DNA]</scope>
    <source>
        <strain evidence="3 4">JP2-74</strain>
    </source>
</reference>
<name>A0AAD0RSL6_9NEIS</name>
<evidence type="ECO:0000313" key="4">
    <source>
        <dbReference type="Proteomes" id="UP000259465"/>
    </source>
</evidence>
<dbReference type="Proteomes" id="UP000259465">
    <property type="component" value="Chromosome"/>
</dbReference>
<organism evidence="3 4">
    <name type="scientific">Chromobacterium rhizoryzae</name>
    <dbReference type="NCBI Taxonomy" id="1778675"/>
    <lineage>
        <taxon>Bacteria</taxon>
        <taxon>Pseudomonadati</taxon>
        <taxon>Pseudomonadota</taxon>
        <taxon>Betaproteobacteria</taxon>
        <taxon>Neisseriales</taxon>
        <taxon>Chromobacteriaceae</taxon>
        <taxon>Chromobacterium</taxon>
    </lineage>
</organism>
<accession>A0AAD0RSL6</accession>
<sequence>MDREKHAEALDGLSGVKHKIAIYWRLYVDWLAGLGWGRLVLISLLALILSGVLALSGAVVFLILMSFLVKACVAPKPSKPAALTERTEEEMKQDRGAYHG</sequence>
<feature type="compositionally biased region" description="Basic and acidic residues" evidence="1">
    <location>
        <begin position="85"/>
        <end position="100"/>
    </location>
</feature>
<gene>
    <name evidence="3" type="ORF">D1345_14325</name>
</gene>
<evidence type="ECO:0000313" key="3">
    <source>
        <dbReference type="EMBL" id="AXT47294.1"/>
    </source>
</evidence>
<dbReference type="AlphaFoldDB" id="A0AAD0RSL6"/>
<feature type="transmembrane region" description="Helical" evidence="2">
    <location>
        <begin position="39"/>
        <end position="69"/>
    </location>
</feature>
<protein>
    <submittedName>
        <fullName evidence="3">Uncharacterized protein</fullName>
    </submittedName>
</protein>
<evidence type="ECO:0000256" key="1">
    <source>
        <dbReference type="SAM" id="MobiDB-lite"/>
    </source>
</evidence>